<sequence length="407" mass="45011">MKKFKEVAGNNTSDLSEMNRSAIVRILQQKEICSRAEVAKMMGLTQASITKLVGALIDMGIVSEVGIVKGNGNRRSIGLRLNAEKNLVIGVKFSRHVFAIGVFDISGKLYTQQETEYSLNDFAEDVIASMKEQIHKLLKKYKNVVAIGLAVPGPYLRGEGRIAMVTRMPNWRTVNFIDEFKHEFDKPVFIEQDANAGALAEWWFGNHDRPLNSLAYFLIGEGVGSGIVDHDRLLLGNLGIASEVGHISIDYKGPVCECGNRGCLELYCSTMALLKKAEKDLPELFEKPYENRAEACARIFDAARAGNKKAIKLVNEIAEYLGFGCVTLINAYDPEIIVIGDSIAQGDELLLPTIKKIVEERTLKAISSNVRIEISKLKIDPTLYGAAAIATDRVLRKPSEYLTLNKD</sequence>
<comment type="similarity">
    <text evidence="2">Belongs to the ROK (NagC/XylR) family.</text>
</comment>
<dbReference type="STRING" id="46206.SAMN02910377_01058"/>
<dbReference type="RefSeq" id="WP_090152719.1">
    <property type="nucleotide sequence ID" value="NZ_PDYF01000008.1"/>
</dbReference>
<dbReference type="GO" id="GO:0042732">
    <property type="term" value="P:D-xylose metabolic process"/>
    <property type="evidence" value="ECO:0007669"/>
    <property type="project" value="UniProtKB-KW"/>
</dbReference>
<comment type="function">
    <text evidence="1">Transcriptional repressor of xylose-utilizing enzymes.</text>
</comment>
<comment type="caution">
    <text evidence="4">The sequence shown here is derived from an EMBL/GenBank/DDBJ whole genome shotgun (WGS) entry which is preliminary data.</text>
</comment>
<protein>
    <submittedName>
        <fullName evidence="4">ROK family transcriptional regulator</fullName>
    </submittedName>
</protein>
<dbReference type="Proteomes" id="UP000224317">
    <property type="component" value="Unassembled WGS sequence"/>
</dbReference>
<accession>A0A2G3DY07</accession>
<evidence type="ECO:0000256" key="3">
    <source>
        <dbReference type="ARBA" id="ARBA00022629"/>
    </source>
</evidence>
<keyword evidence="3" id="KW-0119">Carbohydrate metabolism</keyword>
<dbReference type="InterPro" id="IPR036388">
    <property type="entry name" value="WH-like_DNA-bd_sf"/>
</dbReference>
<dbReference type="Pfam" id="PF00480">
    <property type="entry name" value="ROK"/>
    <property type="match status" value="1"/>
</dbReference>
<dbReference type="Pfam" id="PF13412">
    <property type="entry name" value="HTH_24"/>
    <property type="match status" value="1"/>
</dbReference>
<keyword evidence="6" id="KW-1185">Reference proteome</keyword>
<dbReference type="Gene3D" id="3.30.420.40">
    <property type="match status" value="2"/>
</dbReference>
<dbReference type="Proteomes" id="UP000225889">
    <property type="component" value="Unassembled WGS sequence"/>
</dbReference>
<evidence type="ECO:0000313" key="4">
    <source>
        <dbReference type="EMBL" id="PHU35763.1"/>
    </source>
</evidence>
<evidence type="ECO:0000313" key="5">
    <source>
        <dbReference type="EMBL" id="PHU40497.1"/>
    </source>
</evidence>
<dbReference type="InterPro" id="IPR036390">
    <property type="entry name" value="WH_DNA-bd_sf"/>
</dbReference>
<dbReference type="SUPFAM" id="SSF46785">
    <property type="entry name" value="Winged helix' DNA-binding domain"/>
    <property type="match status" value="1"/>
</dbReference>
<evidence type="ECO:0000313" key="6">
    <source>
        <dbReference type="Proteomes" id="UP000224317"/>
    </source>
</evidence>
<evidence type="ECO:0000256" key="1">
    <source>
        <dbReference type="ARBA" id="ARBA00002486"/>
    </source>
</evidence>
<dbReference type="InterPro" id="IPR000600">
    <property type="entry name" value="ROK"/>
</dbReference>
<dbReference type="AlphaFoldDB" id="A0A2G3DY07"/>
<dbReference type="PANTHER" id="PTHR18964">
    <property type="entry name" value="ROK (REPRESSOR, ORF, KINASE) FAMILY"/>
    <property type="match status" value="1"/>
</dbReference>
<reference evidence="4" key="2">
    <citation type="submission" date="2017-10" db="EMBL/GenBank/DDBJ databases">
        <authorList>
            <person name="Banno H."/>
            <person name="Chua N.-H."/>
        </authorList>
    </citation>
    <scope>NUCLEOTIDE SEQUENCE [LARGE SCALE GENOMIC DNA]</scope>
    <source>
        <strain evidence="5">JK10</strain>
        <strain evidence="4">JK626</strain>
    </source>
</reference>
<dbReference type="EMBL" id="PDYH01000018">
    <property type="protein sequence ID" value="PHU40497.1"/>
    <property type="molecule type" value="Genomic_DNA"/>
</dbReference>
<organism evidence="4 7">
    <name type="scientific">Pseudobutyrivibrio ruminis</name>
    <dbReference type="NCBI Taxonomy" id="46206"/>
    <lineage>
        <taxon>Bacteria</taxon>
        <taxon>Bacillati</taxon>
        <taxon>Bacillota</taxon>
        <taxon>Clostridia</taxon>
        <taxon>Lachnospirales</taxon>
        <taxon>Lachnospiraceae</taxon>
        <taxon>Pseudobutyrivibrio</taxon>
    </lineage>
</organism>
<keyword evidence="3" id="KW-0859">Xylose metabolism</keyword>
<evidence type="ECO:0000313" key="7">
    <source>
        <dbReference type="Proteomes" id="UP000225889"/>
    </source>
</evidence>
<dbReference type="PANTHER" id="PTHR18964:SF149">
    <property type="entry name" value="BIFUNCTIONAL UDP-N-ACETYLGLUCOSAMINE 2-EPIMERASE_N-ACETYLMANNOSAMINE KINASE"/>
    <property type="match status" value="1"/>
</dbReference>
<name>A0A2G3DY07_9FIRM</name>
<dbReference type="EMBL" id="PDYF01000008">
    <property type="protein sequence ID" value="PHU35763.1"/>
    <property type="molecule type" value="Genomic_DNA"/>
</dbReference>
<proteinExistence type="inferred from homology"/>
<dbReference type="SUPFAM" id="SSF53067">
    <property type="entry name" value="Actin-like ATPase domain"/>
    <property type="match status" value="1"/>
</dbReference>
<reference evidence="4" key="1">
    <citation type="submission" date="2017-10" db="EMBL/GenBank/DDBJ databases">
        <title>Resolving the taxonomy of Roseburia spp., Eubacterium rectale and Agathobacter spp. through phylogenomic analysis.</title>
        <authorList>
            <person name="Sheridan P.O."/>
            <person name="Walker A.W."/>
            <person name="Duncan S.H."/>
            <person name="Scott K.P."/>
            <person name="Toole P.W.O."/>
            <person name="Luis P."/>
            <person name="Flint H.J."/>
        </authorList>
    </citation>
    <scope>NUCLEOTIDE SEQUENCE [LARGE SCALE GENOMIC DNA]</scope>
    <source>
        <strain evidence="5">JK10</strain>
        <strain evidence="4">JK626</strain>
    </source>
</reference>
<evidence type="ECO:0000256" key="2">
    <source>
        <dbReference type="ARBA" id="ARBA00006479"/>
    </source>
</evidence>
<dbReference type="InterPro" id="IPR043129">
    <property type="entry name" value="ATPase_NBD"/>
</dbReference>
<dbReference type="Gene3D" id="1.10.10.10">
    <property type="entry name" value="Winged helix-like DNA-binding domain superfamily/Winged helix DNA-binding domain"/>
    <property type="match status" value="1"/>
</dbReference>
<gene>
    <name evidence="5" type="ORF">CSX00_05520</name>
    <name evidence="4" type="ORF">CSX01_03925</name>
</gene>